<evidence type="ECO:0000313" key="2">
    <source>
        <dbReference type="Proteomes" id="UP000032142"/>
    </source>
</evidence>
<protein>
    <submittedName>
        <fullName evidence="1">Uncharacterized protein</fullName>
    </submittedName>
</protein>
<gene>
    <name evidence="1" type="ORF">F383_24418</name>
</gene>
<reference evidence="2" key="1">
    <citation type="submission" date="2014-09" db="EMBL/GenBank/DDBJ databases">
        <authorList>
            <person name="Mudge J."/>
            <person name="Ramaraj T."/>
            <person name="Lindquist I.E."/>
            <person name="Bharti A.K."/>
            <person name="Sundararajan A."/>
            <person name="Cameron C.T."/>
            <person name="Woodward J.E."/>
            <person name="May G.D."/>
            <person name="Brubaker C."/>
            <person name="Broadhvest J."/>
            <person name="Wilkins T.A."/>
        </authorList>
    </citation>
    <scope>NUCLEOTIDE SEQUENCE</scope>
    <source>
        <strain evidence="2">cv. AKA8401</strain>
    </source>
</reference>
<dbReference type="Proteomes" id="UP000032142">
    <property type="component" value="Unassembled WGS sequence"/>
</dbReference>
<sequence>MMNMILLLYKVIDDGQYSFSSINRR</sequence>
<organism evidence="1 2">
    <name type="scientific">Gossypium arboreum</name>
    <name type="common">Tree cotton</name>
    <name type="synonym">Gossypium nanking</name>
    <dbReference type="NCBI Taxonomy" id="29729"/>
    <lineage>
        <taxon>Eukaryota</taxon>
        <taxon>Viridiplantae</taxon>
        <taxon>Streptophyta</taxon>
        <taxon>Embryophyta</taxon>
        <taxon>Tracheophyta</taxon>
        <taxon>Spermatophyta</taxon>
        <taxon>Magnoliopsida</taxon>
        <taxon>eudicotyledons</taxon>
        <taxon>Gunneridae</taxon>
        <taxon>Pentapetalae</taxon>
        <taxon>rosids</taxon>
        <taxon>malvids</taxon>
        <taxon>Malvales</taxon>
        <taxon>Malvaceae</taxon>
        <taxon>Malvoideae</taxon>
        <taxon>Gossypium</taxon>
    </lineage>
</organism>
<accession>A0A0B0P9Q6</accession>
<dbReference type="AlphaFoldDB" id="A0A0B0P9Q6"/>
<dbReference type="EMBL" id="KN414836">
    <property type="protein sequence ID" value="KHG20091.1"/>
    <property type="molecule type" value="Genomic_DNA"/>
</dbReference>
<keyword evidence="2" id="KW-1185">Reference proteome</keyword>
<proteinExistence type="predicted"/>
<name>A0A0B0P9Q6_GOSAR</name>
<evidence type="ECO:0000313" key="1">
    <source>
        <dbReference type="EMBL" id="KHG20091.1"/>
    </source>
</evidence>